<evidence type="ECO:0000313" key="1">
    <source>
        <dbReference type="EMBL" id="KKM22788.1"/>
    </source>
</evidence>
<gene>
    <name evidence="1" type="ORF">LCGC14_1621790</name>
</gene>
<name>A0A0F9KKU3_9ZZZZ</name>
<dbReference type="EMBL" id="LAZR01013260">
    <property type="protein sequence ID" value="KKM22788.1"/>
    <property type="molecule type" value="Genomic_DNA"/>
</dbReference>
<sequence>MEDKDKKENEDIMNIKFGDEVEPTGLYADNKKRKFIFMSWMARDLAGYARIATLLVDGDGHDPQGIWVKGFGLVLTGDSYVHKSKIKILKKNEN</sequence>
<protein>
    <submittedName>
        <fullName evidence="1">Uncharacterized protein</fullName>
    </submittedName>
</protein>
<organism evidence="1">
    <name type="scientific">marine sediment metagenome</name>
    <dbReference type="NCBI Taxonomy" id="412755"/>
    <lineage>
        <taxon>unclassified sequences</taxon>
        <taxon>metagenomes</taxon>
        <taxon>ecological metagenomes</taxon>
    </lineage>
</organism>
<comment type="caution">
    <text evidence="1">The sequence shown here is derived from an EMBL/GenBank/DDBJ whole genome shotgun (WGS) entry which is preliminary data.</text>
</comment>
<accession>A0A0F9KKU3</accession>
<proteinExistence type="predicted"/>
<dbReference type="AlphaFoldDB" id="A0A0F9KKU3"/>
<reference evidence="1" key="1">
    <citation type="journal article" date="2015" name="Nature">
        <title>Complex archaea that bridge the gap between prokaryotes and eukaryotes.</title>
        <authorList>
            <person name="Spang A."/>
            <person name="Saw J.H."/>
            <person name="Jorgensen S.L."/>
            <person name="Zaremba-Niedzwiedzka K."/>
            <person name="Martijn J."/>
            <person name="Lind A.E."/>
            <person name="van Eijk R."/>
            <person name="Schleper C."/>
            <person name="Guy L."/>
            <person name="Ettema T.J."/>
        </authorList>
    </citation>
    <scope>NUCLEOTIDE SEQUENCE</scope>
</reference>